<proteinExistence type="inferred from homology"/>
<feature type="transmembrane region" description="Helical" evidence="2">
    <location>
        <begin position="517"/>
        <end position="543"/>
    </location>
</feature>
<feature type="transmembrane region" description="Helical" evidence="2">
    <location>
        <begin position="491"/>
        <end position="511"/>
    </location>
</feature>
<dbReference type="EMBL" id="CP091092">
    <property type="protein sequence ID" value="WFN36625.1"/>
    <property type="molecule type" value="Genomic_DNA"/>
</dbReference>
<organism evidence="4 5">
    <name type="scientific">Methanomicrobium antiquum</name>
    <dbReference type="NCBI Taxonomy" id="487686"/>
    <lineage>
        <taxon>Archaea</taxon>
        <taxon>Methanobacteriati</taxon>
        <taxon>Methanobacteriota</taxon>
        <taxon>Stenosarchaea group</taxon>
        <taxon>Methanomicrobia</taxon>
        <taxon>Methanomicrobiales</taxon>
        <taxon>Methanomicrobiaceae</taxon>
        <taxon>Methanomicrobium</taxon>
    </lineage>
</organism>
<keyword evidence="2" id="KW-1133">Transmembrane helix</keyword>
<evidence type="ECO:0000256" key="1">
    <source>
        <dbReference type="ARBA" id="ARBA00009670"/>
    </source>
</evidence>
<evidence type="ECO:0000259" key="3">
    <source>
        <dbReference type="Pfam" id="PF03109"/>
    </source>
</evidence>
<dbReference type="GeneID" id="79950903"/>
<dbReference type="AlphaFoldDB" id="A0AAF0JMK1"/>
<gene>
    <name evidence="4" type="ORF">L1994_10855</name>
</gene>
<name>A0AAF0JMK1_9EURY</name>
<evidence type="ECO:0000313" key="4">
    <source>
        <dbReference type="EMBL" id="WFN36625.1"/>
    </source>
</evidence>
<dbReference type="Pfam" id="PF03109">
    <property type="entry name" value="ABC1"/>
    <property type="match status" value="1"/>
</dbReference>
<dbReference type="PANTHER" id="PTHR10566:SF113">
    <property type="entry name" value="PROTEIN ACTIVITY OF BC1 COMPLEX KINASE 7, CHLOROPLASTIC"/>
    <property type="match status" value="1"/>
</dbReference>
<dbReference type="InterPro" id="IPR011009">
    <property type="entry name" value="Kinase-like_dom_sf"/>
</dbReference>
<dbReference type="RefSeq" id="WP_278099459.1">
    <property type="nucleotide sequence ID" value="NZ_CP091092.1"/>
</dbReference>
<protein>
    <submittedName>
        <fullName evidence="4">AarF/UbiB family protein</fullName>
    </submittedName>
</protein>
<evidence type="ECO:0000256" key="2">
    <source>
        <dbReference type="SAM" id="Phobius"/>
    </source>
</evidence>
<dbReference type="SUPFAM" id="SSF56112">
    <property type="entry name" value="Protein kinase-like (PK-like)"/>
    <property type="match status" value="1"/>
</dbReference>
<dbReference type="CDD" id="cd05121">
    <property type="entry name" value="ABC1_ADCK3-like"/>
    <property type="match status" value="1"/>
</dbReference>
<dbReference type="InterPro" id="IPR004147">
    <property type="entry name" value="ABC1_dom"/>
</dbReference>
<dbReference type="InterPro" id="IPR050154">
    <property type="entry name" value="UbiB_kinase"/>
</dbReference>
<reference evidence="4" key="1">
    <citation type="submission" date="2022-01" db="EMBL/GenBank/DDBJ databases">
        <title>Complete genome of Methanomicrobium antiquum DSM 21220.</title>
        <authorList>
            <person name="Chen S.-C."/>
            <person name="You Y.-T."/>
            <person name="Zhou Y.-Z."/>
            <person name="Lai M.-C."/>
        </authorList>
    </citation>
    <scope>NUCLEOTIDE SEQUENCE</scope>
    <source>
        <strain evidence="4">DSM 21220</strain>
    </source>
</reference>
<sequence length="552" mass="63125">MVHRLKRYGQIADVMVKYGFGIFLDQIDPDSTRRKKLFKKTVKDNRSIYERMRLGLEELGPTAVKFGQMAASRSEALPPELIEELKKLHDSVTPVPFEDLLPVIEEYCGKIDETFEFFERIPVAAASIGQVHRAILKDGTVVAIKIQRPDISETIEMDTIIIENMARRFEKVNPALKAYNLTGLVDDFSKMMKRELDYIAEGKNADIFRRNFKNKPDIKFPKIYWEYSGSKLLMMEYIEGVRADNVEGIKIYGYDPKKYADLGFETYLKMIFEDGFFHIDPHPGNIFVTIDGKLAFIDLGAIAVIRPERRHTFIKLLLSIVDTDVDMIVETFKKLGVRIDDDDLDDIKDNLYYALFDAEGFEISSVDAAGSLKSIPDVLNRYHIQIPGTLMSLLKVIMMVIGLGQTLNPKFNFYDKTRPYLSEVVKMQYFSPQSFKKTSHTLIESIDSIMKLPKIFNRTMNKWAAGKFQIDIVAKDVERLSYTIEKATDKLLMGLVASALVIGASIVMYSADFEYSGWLLYFTIAIYFTAFVIGLAAIIKILFVDSSDKKKY</sequence>
<dbReference type="PANTHER" id="PTHR10566">
    <property type="entry name" value="CHAPERONE-ACTIVITY OF BC1 COMPLEX CABC1 -RELATED"/>
    <property type="match status" value="1"/>
</dbReference>
<keyword evidence="5" id="KW-1185">Reference proteome</keyword>
<keyword evidence="2" id="KW-0472">Membrane</keyword>
<evidence type="ECO:0000313" key="5">
    <source>
        <dbReference type="Proteomes" id="UP001218895"/>
    </source>
</evidence>
<dbReference type="KEGG" id="manq:L1994_10855"/>
<comment type="similarity">
    <text evidence="1">Belongs to the protein kinase superfamily. ADCK protein kinase family.</text>
</comment>
<feature type="domain" description="ABC1 atypical kinase-like" evidence="3">
    <location>
        <begin position="87"/>
        <end position="330"/>
    </location>
</feature>
<keyword evidence="2" id="KW-0812">Transmembrane</keyword>
<dbReference type="Proteomes" id="UP001218895">
    <property type="component" value="Chromosome"/>
</dbReference>
<accession>A0AAF0JMK1</accession>